<dbReference type="PANTHER" id="PTHR35526">
    <property type="entry name" value="ANTI-SIGMA-F FACTOR RSBW-RELATED"/>
    <property type="match status" value="1"/>
</dbReference>
<dbReference type="Pfam" id="PF13581">
    <property type="entry name" value="HATPase_c_2"/>
    <property type="match status" value="1"/>
</dbReference>
<evidence type="ECO:0000256" key="1">
    <source>
        <dbReference type="ARBA" id="ARBA00022527"/>
    </source>
</evidence>
<keyword evidence="1" id="KW-0418">Kinase</keyword>
<keyword evidence="1" id="KW-0723">Serine/threonine-protein kinase</keyword>
<accession>D1A4T5</accession>
<dbReference type="EMBL" id="CP001738">
    <property type="protein sequence ID" value="ACY98104.1"/>
    <property type="molecule type" value="Genomic_DNA"/>
</dbReference>
<dbReference type="STRING" id="471852.Tcur_2543"/>
<dbReference type="InterPro" id="IPR050267">
    <property type="entry name" value="Anti-sigma-factor_SerPK"/>
</dbReference>
<evidence type="ECO:0000313" key="4">
    <source>
        <dbReference type="EMBL" id="ACY98104.1"/>
    </source>
</evidence>
<dbReference type="PANTHER" id="PTHR35526:SF3">
    <property type="entry name" value="ANTI-SIGMA-F FACTOR RSBW"/>
    <property type="match status" value="1"/>
</dbReference>
<dbReference type="SUPFAM" id="SSF55874">
    <property type="entry name" value="ATPase domain of HSP90 chaperone/DNA topoisomerase II/histidine kinase"/>
    <property type="match status" value="1"/>
</dbReference>
<dbReference type="KEGG" id="tcu:Tcur_2543"/>
<keyword evidence="5" id="KW-1185">Reference proteome</keyword>
<protein>
    <recommendedName>
        <fullName evidence="3">Histidine kinase/HSP90-like ATPase domain-containing protein</fullName>
    </recommendedName>
</protein>
<evidence type="ECO:0000256" key="2">
    <source>
        <dbReference type="SAM" id="MobiDB-lite"/>
    </source>
</evidence>
<keyword evidence="1" id="KW-0808">Transferase</keyword>
<name>D1A4T5_THECD</name>
<dbReference type="OrthoDB" id="3478068at2"/>
<dbReference type="Gene3D" id="3.30.565.10">
    <property type="entry name" value="Histidine kinase-like ATPase, C-terminal domain"/>
    <property type="match status" value="1"/>
</dbReference>
<dbReference type="InterPro" id="IPR003594">
    <property type="entry name" value="HATPase_dom"/>
</dbReference>
<dbReference type="InterPro" id="IPR036890">
    <property type="entry name" value="HATPase_C_sf"/>
</dbReference>
<dbReference type="AlphaFoldDB" id="D1A4T5"/>
<gene>
    <name evidence="4" type="ordered locus">Tcur_2543</name>
</gene>
<dbReference type="RefSeq" id="WP_012852888.1">
    <property type="nucleotide sequence ID" value="NC_013510.1"/>
</dbReference>
<sequence>MIDERSRPRAGKARTPESPDALTISLMGSPASAGLARTFAQQQLYKWGYLHILDDALLITSELVANASEATPGKELRYRIERNAKGVLISVWDSSPRVPTPKPLTELTLEALDHCENTFDSGGGWGLPIVQALSAACGYTLHPTGGKWVWARLTP</sequence>
<dbReference type="eggNOG" id="COG0642">
    <property type="taxonomic scope" value="Bacteria"/>
</dbReference>
<feature type="domain" description="Histidine kinase/HSP90-like ATPase" evidence="3">
    <location>
        <begin position="53"/>
        <end position="152"/>
    </location>
</feature>
<evidence type="ECO:0000313" key="5">
    <source>
        <dbReference type="Proteomes" id="UP000001918"/>
    </source>
</evidence>
<dbReference type="CDD" id="cd16936">
    <property type="entry name" value="HATPase_RsbW-like"/>
    <property type="match status" value="1"/>
</dbReference>
<feature type="region of interest" description="Disordered" evidence="2">
    <location>
        <begin position="1"/>
        <end position="21"/>
    </location>
</feature>
<dbReference type="GO" id="GO:0004674">
    <property type="term" value="F:protein serine/threonine kinase activity"/>
    <property type="evidence" value="ECO:0007669"/>
    <property type="project" value="UniProtKB-KW"/>
</dbReference>
<reference evidence="4 5" key="1">
    <citation type="journal article" date="2011" name="Stand. Genomic Sci.">
        <title>Complete genome sequence of Thermomonospora curvata type strain (B9).</title>
        <authorList>
            <person name="Chertkov O."/>
            <person name="Sikorski J."/>
            <person name="Nolan M."/>
            <person name="Lapidus A."/>
            <person name="Lucas S."/>
            <person name="Del Rio T.G."/>
            <person name="Tice H."/>
            <person name="Cheng J.F."/>
            <person name="Goodwin L."/>
            <person name="Pitluck S."/>
            <person name="Liolios K."/>
            <person name="Ivanova N."/>
            <person name="Mavromatis K."/>
            <person name="Mikhailova N."/>
            <person name="Ovchinnikova G."/>
            <person name="Pati A."/>
            <person name="Chen A."/>
            <person name="Palaniappan K."/>
            <person name="Djao O.D."/>
            <person name="Land M."/>
            <person name="Hauser L."/>
            <person name="Chang Y.J."/>
            <person name="Jeffries C.D."/>
            <person name="Brettin T."/>
            <person name="Han C."/>
            <person name="Detter J.C."/>
            <person name="Rohde M."/>
            <person name="Goker M."/>
            <person name="Woyke T."/>
            <person name="Bristow J."/>
            <person name="Eisen J.A."/>
            <person name="Markowitz V."/>
            <person name="Hugenholtz P."/>
            <person name="Klenk H.P."/>
            <person name="Kyrpides N.C."/>
        </authorList>
    </citation>
    <scope>NUCLEOTIDE SEQUENCE [LARGE SCALE GENOMIC DNA]</scope>
    <source>
        <strain evidence="5">ATCC 19995 / DSM 43183 / JCM 3096 / KCTC 9072 / NBRC 15933 / NCIMB 10081 / Henssen B9</strain>
    </source>
</reference>
<evidence type="ECO:0000259" key="3">
    <source>
        <dbReference type="Pfam" id="PF13581"/>
    </source>
</evidence>
<dbReference type="Proteomes" id="UP000001918">
    <property type="component" value="Chromosome"/>
</dbReference>
<organism evidence="4 5">
    <name type="scientific">Thermomonospora curvata (strain ATCC 19995 / DSM 43183 / JCM 3096 / KCTC 9072 / NBRC 15933 / NCIMB 10081 / Henssen B9)</name>
    <dbReference type="NCBI Taxonomy" id="471852"/>
    <lineage>
        <taxon>Bacteria</taxon>
        <taxon>Bacillati</taxon>
        <taxon>Actinomycetota</taxon>
        <taxon>Actinomycetes</taxon>
        <taxon>Streptosporangiales</taxon>
        <taxon>Thermomonosporaceae</taxon>
        <taxon>Thermomonospora</taxon>
    </lineage>
</organism>
<dbReference type="HOGENOM" id="CLU_1651336_0_0_11"/>
<proteinExistence type="predicted"/>